<keyword evidence="2" id="KW-1185">Reference proteome</keyword>
<feature type="non-terminal residue" evidence="1">
    <location>
        <position position="1"/>
    </location>
</feature>
<dbReference type="Proteomes" id="UP001295444">
    <property type="component" value="Chromosome 01"/>
</dbReference>
<reference evidence="1" key="1">
    <citation type="submission" date="2022-03" db="EMBL/GenBank/DDBJ databases">
        <authorList>
            <person name="Alioto T."/>
            <person name="Alioto T."/>
            <person name="Gomez Garrido J."/>
        </authorList>
    </citation>
    <scope>NUCLEOTIDE SEQUENCE</scope>
</reference>
<name>A0AAD1R4J4_PELCU</name>
<organism evidence="1 2">
    <name type="scientific">Pelobates cultripes</name>
    <name type="common">Western spadefoot toad</name>
    <dbReference type="NCBI Taxonomy" id="61616"/>
    <lineage>
        <taxon>Eukaryota</taxon>
        <taxon>Metazoa</taxon>
        <taxon>Chordata</taxon>
        <taxon>Craniata</taxon>
        <taxon>Vertebrata</taxon>
        <taxon>Euteleostomi</taxon>
        <taxon>Amphibia</taxon>
        <taxon>Batrachia</taxon>
        <taxon>Anura</taxon>
        <taxon>Pelobatoidea</taxon>
        <taxon>Pelobatidae</taxon>
        <taxon>Pelobates</taxon>
    </lineage>
</organism>
<dbReference type="EMBL" id="OW240912">
    <property type="protein sequence ID" value="CAH2223736.1"/>
    <property type="molecule type" value="Genomic_DNA"/>
</dbReference>
<proteinExistence type="predicted"/>
<evidence type="ECO:0000313" key="1">
    <source>
        <dbReference type="EMBL" id="CAH2223736.1"/>
    </source>
</evidence>
<protein>
    <submittedName>
        <fullName evidence="1">Uncharacterized protein</fullName>
    </submittedName>
</protein>
<sequence length="49" mass="5377">CESAIEGSPSQHQRLALAEDDCSVNPVLRKQPIGKLLCRGTDRQAEERA</sequence>
<dbReference type="AlphaFoldDB" id="A0AAD1R4J4"/>
<accession>A0AAD1R4J4</accession>
<evidence type="ECO:0000313" key="2">
    <source>
        <dbReference type="Proteomes" id="UP001295444"/>
    </source>
</evidence>
<gene>
    <name evidence="1" type="ORF">PECUL_23A040647</name>
</gene>